<comment type="caution">
    <text evidence="1">The sequence shown here is derived from an EMBL/GenBank/DDBJ whole genome shotgun (WGS) entry which is preliminary data.</text>
</comment>
<organism evidence="1 2">
    <name type="scientific">Enterobacter agglomerans</name>
    <name type="common">Erwinia herbicola</name>
    <name type="synonym">Pantoea agglomerans</name>
    <dbReference type="NCBI Taxonomy" id="549"/>
    <lineage>
        <taxon>Bacteria</taxon>
        <taxon>Pseudomonadati</taxon>
        <taxon>Pseudomonadota</taxon>
        <taxon>Gammaproteobacteria</taxon>
        <taxon>Enterobacterales</taxon>
        <taxon>Erwiniaceae</taxon>
        <taxon>Pantoea</taxon>
        <taxon>Pantoea agglomerans group</taxon>
    </lineage>
</organism>
<dbReference type="EMBL" id="JAEOXF010000001">
    <property type="protein sequence ID" value="MBK4723617.1"/>
    <property type="molecule type" value="Genomic_DNA"/>
</dbReference>
<name>A0ACC5RG57_ENTAG</name>
<gene>
    <name evidence="1" type="ORF">JJL49_00035</name>
</gene>
<evidence type="ECO:0000313" key="2">
    <source>
        <dbReference type="Proteomes" id="UP000633731"/>
    </source>
</evidence>
<dbReference type="Proteomes" id="UP000633731">
    <property type="component" value="Unassembled WGS sequence"/>
</dbReference>
<keyword evidence="2" id="KW-1185">Reference proteome</keyword>
<sequence length="298" mass="32275">MHNDYDLCNIAHVGATLGESPVWDAQKGLLYFVDIVEGRINMLRPEGKVDRVYESAARIGALALTDRGNLIFTEDARVAILNLETGAVSHGSPIIHEGTSYRFNDGACDPQGRFVTGLMNERPDGNSGALYRFDSALNARLILPGVTLPNGVAWSEDGRTLFFVDSVACAIFQATCSEEGLPGDIRLFVETPAELGRPDGIALDKEGGLWVCQFNGGCLLRYDSNGCLSDRVIMPVPRPTSCCFGGEGLATLFITTARFAMTPSELLTSPDAGDVYTIHPRISGSGRHLFKERPLFMP</sequence>
<accession>A0ACC5RG57</accession>
<proteinExistence type="predicted"/>
<evidence type="ECO:0000313" key="1">
    <source>
        <dbReference type="EMBL" id="MBK4723617.1"/>
    </source>
</evidence>
<protein>
    <submittedName>
        <fullName evidence="1">SMP-30/gluconolactonase/LRE family protein</fullName>
    </submittedName>
</protein>
<reference evidence="1" key="1">
    <citation type="submission" date="2021-01" db="EMBL/GenBank/DDBJ databases">
        <title>Draft genome of Pantoea agglomerans Eh 335.</title>
        <authorList>
            <person name="Emsley S.A."/>
            <person name="Oline D.K."/>
            <person name="Saw J.H."/>
            <person name="Ushijima B."/>
            <person name="Videau P."/>
            <person name="Koyack M.J."/>
        </authorList>
    </citation>
    <scope>NUCLEOTIDE SEQUENCE</scope>
    <source>
        <strain evidence="1">Eh 335</strain>
    </source>
</reference>